<evidence type="ECO:0000256" key="7">
    <source>
        <dbReference type="ARBA" id="ARBA00023242"/>
    </source>
</evidence>
<sequence>MGRLIGSIVQAKEYSCNSSKGTAWEHLSPKSANSAPPTSETDFDLSRVPTHVAERLFRGYIRHISTRWPVLQTPQVQRLHVSRDSLSDTFKSCALHLIYAIGGRFLETTGETGDFFPDKHYEEALKYLDEILRYHDLRSVSIILGRPFAISDRDIDVELPFDINEAFEDSSVIERAAEAAAKAISPGPQPRSTSMTGFIHICRLRIIESNIQQSIYRVDRPFDVTETDVEHFIRQLDEWKANMPNDARNRELPNVDSMCVDGYDYYMVYYYKCLRYLLHPVILSSDQSDTRFLRKCAEACGGVCRTYKKLHQTVPVGFSVMALHSVFLAGLTLIYCVWASPKELFNTRTSNDMNACSIVLYIITERWPGARQCRDAYESIKQSVLDSIEDSEYQPRKAVTNLRPGLQAALQTVGQQEEGNLEFTALVTNMAGGPAAMALGEDRLEALASLDCSGNDLTFTPFNFALPLDGMFLDFHGPEGMSGMDMHMDLLGAAETPGPEWMGVKS</sequence>
<dbReference type="CDD" id="cd12148">
    <property type="entry name" value="fungal_TF_MHR"/>
    <property type="match status" value="1"/>
</dbReference>
<dbReference type="GO" id="GO:0008270">
    <property type="term" value="F:zinc ion binding"/>
    <property type="evidence" value="ECO:0007669"/>
    <property type="project" value="InterPro"/>
</dbReference>
<proteinExistence type="predicted"/>
<keyword evidence="4" id="KW-0805">Transcription regulation</keyword>
<dbReference type="GO" id="GO:0006351">
    <property type="term" value="P:DNA-templated transcription"/>
    <property type="evidence" value="ECO:0007669"/>
    <property type="project" value="InterPro"/>
</dbReference>
<feature type="domain" description="Xylanolytic transcriptional activator regulatory" evidence="9">
    <location>
        <begin position="139"/>
        <end position="240"/>
    </location>
</feature>
<keyword evidence="3" id="KW-0862">Zinc</keyword>
<dbReference type="AlphaFoldDB" id="A0AA38VRS2"/>
<evidence type="ECO:0000256" key="2">
    <source>
        <dbReference type="ARBA" id="ARBA00022723"/>
    </source>
</evidence>
<evidence type="ECO:0000256" key="4">
    <source>
        <dbReference type="ARBA" id="ARBA00023015"/>
    </source>
</evidence>
<evidence type="ECO:0000313" key="10">
    <source>
        <dbReference type="EMBL" id="KAJ9142934.1"/>
    </source>
</evidence>
<dbReference type="PANTHER" id="PTHR47782">
    <property type="entry name" value="ZN(II)2CYS6 TRANSCRIPTION FACTOR (EUROFUNG)-RELATED"/>
    <property type="match status" value="1"/>
</dbReference>
<name>A0AA38VRS2_9PEZI</name>
<dbReference type="GO" id="GO:0043565">
    <property type="term" value="F:sequence-specific DNA binding"/>
    <property type="evidence" value="ECO:0007669"/>
    <property type="project" value="TreeGrafter"/>
</dbReference>
<evidence type="ECO:0000259" key="9">
    <source>
        <dbReference type="Pfam" id="PF04082"/>
    </source>
</evidence>
<dbReference type="EMBL" id="JANBVO010000020">
    <property type="protein sequence ID" value="KAJ9142934.1"/>
    <property type="molecule type" value="Genomic_DNA"/>
</dbReference>
<dbReference type="GO" id="GO:0000981">
    <property type="term" value="F:DNA-binding transcription factor activity, RNA polymerase II-specific"/>
    <property type="evidence" value="ECO:0007669"/>
    <property type="project" value="TreeGrafter"/>
</dbReference>
<keyword evidence="2" id="KW-0479">Metal-binding</keyword>
<evidence type="ECO:0000256" key="1">
    <source>
        <dbReference type="ARBA" id="ARBA00004123"/>
    </source>
</evidence>
<evidence type="ECO:0000256" key="3">
    <source>
        <dbReference type="ARBA" id="ARBA00022833"/>
    </source>
</evidence>
<evidence type="ECO:0000313" key="11">
    <source>
        <dbReference type="Proteomes" id="UP001174694"/>
    </source>
</evidence>
<dbReference type="PANTHER" id="PTHR47782:SF12">
    <property type="entry name" value="ZN(II)2CYS6 TRANSCRIPTION FACTOR (EUROFUNG)"/>
    <property type="match status" value="1"/>
</dbReference>
<evidence type="ECO:0000256" key="8">
    <source>
        <dbReference type="SAM" id="MobiDB-lite"/>
    </source>
</evidence>
<comment type="caution">
    <text evidence="10">The sequence shown here is derived from an EMBL/GenBank/DDBJ whole genome shotgun (WGS) entry which is preliminary data.</text>
</comment>
<organism evidence="10 11">
    <name type="scientific">Pleurostoma richardsiae</name>
    <dbReference type="NCBI Taxonomy" id="41990"/>
    <lineage>
        <taxon>Eukaryota</taxon>
        <taxon>Fungi</taxon>
        <taxon>Dikarya</taxon>
        <taxon>Ascomycota</taxon>
        <taxon>Pezizomycotina</taxon>
        <taxon>Sordariomycetes</taxon>
        <taxon>Sordariomycetidae</taxon>
        <taxon>Calosphaeriales</taxon>
        <taxon>Pleurostomataceae</taxon>
        <taxon>Pleurostoma</taxon>
    </lineage>
</organism>
<dbReference type="GO" id="GO:0005634">
    <property type="term" value="C:nucleus"/>
    <property type="evidence" value="ECO:0007669"/>
    <property type="project" value="UniProtKB-SubCell"/>
</dbReference>
<keyword evidence="6" id="KW-0804">Transcription</keyword>
<dbReference type="Proteomes" id="UP001174694">
    <property type="component" value="Unassembled WGS sequence"/>
</dbReference>
<gene>
    <name evidence="10" type="ORF">NKR23_g6746</name>
</gene>
<reference evidence="10" key="1">
    <citation type="submission" date="2022-07" db="EMBL/GenBank/DDBJ databases">
        <title>Fungi with potential for degradation of polypropylene.</title>
        <authorList>
            <person name="Gostincar C."/>
        </authorList>
    </citation>
    <scope>NUCLEOTIDE SEQUENCE</scope>
    <source>
        <strain evidence="10">EXF-13308</strain>
    </source>
</reference>
<keyword evidence="7" id="KW-0539">Nucleus</keyword>
<keyword evidence="11" id="KW-1185">Reference proteome</keyword>
<evidence type="ECO:0000256" key="5">
    <source>
        <dbReference type="ARBA" id="ARBA00023125"/>
    </source>
</evidence>
<feature type="region of interest" description="Disordered" evidence="8">
    <location>
        <begin position="22"/>
        <end position="43"/>
    </location>
</feature>
<keyword evidence="5" id="KW-0238">DNA-binding</keyword>
<dbReference type="GO" id="GO:0045944">
    <property type="term" value="P:positive regulation of transcription by RNA polymerase II"/>
    <property type="evidence" value="ECO:0007669"/>
    <property type="project" value="TreeGrafter"/>
</dbReference>
<dbReference type="InterPro" id="IPR052202">
    <property type="entry name" value="Yeast_MetPath_Reg"/>
</dbReference>
<comment type="subcellular location">
    <subcellularLocation>
        <location evidence="1">Nucleus</location>
    </subcellularLocation>
</comment>
<dbReference type="InterPro" id="IPR007219">
    <property type="entry name" value="XnlR_reg_dom"/>
</dbReference>
<evidence type="ECO:0000256" key="6">
    <source>
        <dbReference type="ARBA" id="ARBA00023163"/>
    </source>
</evidence>
<accession>A0AA38VRS2</accession>
<feature type="compositionally biased region" description="Polar residues" evidence="8">
    <location>
        <begin position="30"/>
        <end position="40"/>
    </location>
</feature>
<protein>
    <recommendedName>
        <fullName evidence="9">Xylanolytic transcriptional activator regulatory domain-containing protein</fullName>
    </recommendedName>
</protein>
<dbReference type="Pfam" id="PF04082">
    <property type="entry name" value="Fungal_trans"/>
    <property type="match status" value="1"/>
</dbReference>